<accession>A0A7R7HWH6</accession>
<keyword evidence="3" id="KW-1185">Reference proteome</keyword>
<dbReference type="EMBL" id="AP023355">
    <property type="protein sequence ID" value="BCJ33994.1"/>
    <property type="molecule type" value="Genomic_DNA"/>
</dbReference>
<proteinExistence type="predicted"/>
<evidence type="ECO:0000313" key="2">
    <source>
        <dbReference type="EMBL" id="BCJ33994.1"/>
    </source>
</evidence>
<reference evidence="2 3" key="1">
    <citation type="submission" date="2020-08" db="EMBL/GenBank/DDBJ databases">
        <title>Whole genome shotgun sequence of Actinocatenispora thailandica NBRC 105041.</title>
        <authorList>
            <person name="Komaki H."/>
            <person name="Tamura T."/>
        </authorList>
    </citation>
    <scope>NUCLEOTIDE SEQUENCE [LARGE SCALE GENOMIC DNA]</scope>
    <source>
        <strain evidence="2 3">NBRC 105041</strain>
    </source>
</reference>
<gene>
    <name evidence="2" type="ORF">Athai_14970</name>
</gene>
<dbReference type="AlphaFoldDB" id="A0A7R7HWH6"/>
<protein>
    <submittedName>
        <fullName evidence="2">Transporter</fullName>
    </submittedName>
</protein>
<feature type="transmembrane region" description="Helical" evidence="1">
    <location>
        <begin position="281"/>
        <end position="301"/>
    </location>
</feature>
<dbReference type="Proteomes" id="UP000611640">
    <property type="component" value="Chromosome"/>
</dbReference>
<feature type="transmembrane region" description="Helical" evidence="1">
    <location>
        <begin position="179"/>
        <end position="197"/>
    </location>
</feature>
<feature type="transmembrane region" description="Helical" evidence="1">
    <location>
        <begin position="407"/>
        <end position="424"/>
    </location>
</feature>
<keyword evidence="1" id="KW-1133">Transmembrane helix</keyword>
<evidence type="ECO:0000313" key="3">
    <source>
        <dbReference type="Proteomes" id="UP000611640"/>
    </source>
</evidence>
<feature type="transmembrane region" description="Helical" evidence="1">
    <location>
        <begin position="26"/>
        <end position="44"/>
    </location>
</feature>
<feature type="transmembrane region" description="Helical" evidence="1">
    <location>
        <begin position="321"/>
        <end position="338"/>
    </location>
</feature>
<evidence type="ECO:0000256" key="1">
    <source>
        <dbReference type="SAM" id="Phobius"/>
    </source>
</evidence>
<feature type="transmembrane region" description="Helical" evidence="1">
    <location>
        <begin position="238"/>
        <end position="261"/>
    </location>
</feature>
<dbReference type="RefSeq" id="WP_203960785.1">
    <property type="nucleotide sequence ID" value="NZ_AP023355.1"/>
</dbReference>
<keyword evidence="1" id="KW-0472">Membrane</keyword>
<feature type="transmembrane region" description="Helical" evidence="1">
    <location>
        <begin position="345"/>
        <end position="364"/>
    </location>
</feature>
<organism evidence="2 3">
    <name type="scientific">Actinocatenispora thailandica</name>
    <dbReference type="NCBI Taxonomy" id="227318"/>
    <lineage>
        <taxon>Bacteria</taxon>
        <taxon>Bacillati</taxon>
        <taxon>Actinomycetota</taxon>
        <taxon>Actinomycetes</taxon>
        <taxon>Micromonosporales</taxon>
        <taxon>Micromonosporaceae</taxon>
        <taxon>Actinocatenispora</taxon>
    </lineage>
</organism>
<feature type="transmembrane region" description="Helical" evidence="1">
    <location>
        <begin position="98"/>
        <end position="115"/>
    </location>
</feature>
<dbReference type="KEGG" id="atl:Athai_14970"/>
<sequence length="425" mass="44255">MVVAILAVMAVGVVLMLTRKIPTGFALILMAFVIGLLAGAPLMGDKGVTTVVLQDGAVLLAQTMIAILLGAWLGSLMGETGIASTLVRKTVEFAGDRPYVVALGLFGVSILCGAVTGSAPAAMLAGIIGIPAMIAVGVPPVTAAGTIVFGVAAGIPFELASWQYLSTALKLPIATIRHFQLYMFPIVVVFAVGFILIESRRRGVQHGWAVRTAARPAGAVRRAADARWYSLLTPLVPIVLALGLDVPIIPSLLVGVVYALVTTTRPSQLAPRALRSLYDGFKVAAPPLVLFIAIGMLLTAVQLPGAVNALKPVATAISPHNPILFVLVFGLLTPLCLYRGPFNIYGLGAGIASVLVAGGVYPVMGVLGLMSSYNQVLGVSDPTSTQTVWSAEYAGVRPQRVLVRTLPYTWMLGVAGLVLTAALYL</sequence>
<keyword evidence="1" id="KW-0812">Transmembrane</keyword>
<feature type="transmembrane region" description="Helical" evidence="1">
    <location>
        <begin position="56"/>
        <end position="78"/>
    </location>
</feature>
<name>A0A7R7HWH6_9ACTN</name>